<feature type="transmembrane region" description="Helical" evidence="1">
    <location>
        <begin position="78"/>
        <end position="98"/>
    </location>
</feature>
<dbReference type="EMBL" id="JBJQND010000009">
    <property type="protein sequence ID" value="KAL3866029.1"/>
    <property type="molecule type" value="Genomic_DNA"/>
</dbReference>
<keyword evidence="1" id="KW-1133">Transmembrane helix</keyword>
<feature type="transmembrane region" description="Helical" evidence="1">
    <location>
        <begin position="146"/>
        <end position="166"/>
    </location>
</feature>
<feature type="transmembrane region" description="Helical" evidence="1">
    <location>
        <begin position="110"/>
        <end position="134"/>
    </location>
</feature>
<gene>
    <name evidence="2" type="ORF">ACJMK2_043370</name>
</gene>
<reference evidence="2 3" key="1">
    <citation type="submission" date="2024-11" db="EMBL/GenBank/DDBJ databases">
        <title>Chromosome-level genome assembly of the freshwater bivalve Anodonta woodiana.</title>
        <authorList>
            <person name="Chen X."/>
        </authorList>
    </citation>
    <scope>NUCLEOTIDE SEQUENCE [LARGE SCALE GENOMIC DNA]</scope>
    <source>
        <strain evidence="2">MN2024</strain>
        <tissue evidence="2">Gills</tissue>
    </source>
</reference>
<evidence type="ECO:0000313" key="2">
    <source>
        <dbReference type="EMBL" id="KAL3866029.1"/>
    </source>
</evidence>
<organism evidence="2 3">
    <name type="scientific">Sinanodonta woodiana</name>
    <name type="common">Chinese pond mussel</name>
    <name type="synonym">Anodonta woodiana</name>
    <dbReference type="NCBI Taxonomy" id="1069815"/>
    <lineage>
        <taxon>Eukaryota</taxon>
        <taxon>Metazoa</taxon>
        <taxon>Spiralia</taxon>
        <taxon>Lophotrochozoa</taxon>
        <taxon>Mollusca</taxon>
        <taxon>Bivalvia</taxon>
        <taxon>Autobranchia</taxon>
        <taxon>Heteroconchia</taxon>
        <taxon>Palaeoheterodonta</taxon>
        <taxon>Unionida</taxon>
        <taxon>Unionoidea</taxon>
        <taxon>Unionidae</taxon>
        <taxon>Unioninae</taxon>
        <taxon>Sinanodonta</taxon>
    </lineage>
</organism>
<feature type="transmembrane region" description="Helical" evidence="1">
    <location>
        <begin position="13"/>
        <end position="37"/>
    </location>
</feature>
<dbReference type="Proteomes" id="UP001634394">
    <property type="component" value="Unassembled WGS sequence"/>
</dbReference>
<keyword evidence="1" id="KW-0812">Transmembrane</keyword>
<accession>A0ABD3VWP0</accession>
<keyword evidence="1" id="KW-0472">Membrane</keyword>
<protein>
    <submittedName>
        <fullName evidence="2">Uncharacterized protein</fullName>
    </submittedName>
</protein>
<dbReference type="AlphaFoldDB" id="A0ABD3VWP0"/>
<evidence type="ECO:0000256" key="1">
    <source>
        <dbReference type="SAM" id="Phobius"/>
    </source>
</evidence>
<sequence>MGCCGDASSWAKFALIVVSIAMVLDIVGVATTSWMVYRISSTFIRVGLWRMSACTGTTCTENDVAEALKSDKFTATQALESVAIILFGVLPVVIGVYVHASSVRGKQLNIVAMIMCFATTSVTMVGTILWLLYIPGPYACSYSMGLTVLGAILASIGGLLLVPDLLDNPYCHSE</sequence>
<comment type="caution">
    <text evidence="2">The sequence shown here is derived from an EMBL/GenBank/DDBJ whole genome shotgun (WGS) entry which is preliminary data.</text>
</comment>
<dbReference type="Gene3D" id="1.20.140.150">
    <property type="match status" value="1"/>
</dbReference>
<proteinExistence type="predicted"/>
<name>A0ABD3VWP0_SINWO</name>
<keyword evidence="3" id="KW-1185">Reference proteome</keyword>
<evidence type="ECO:0000313" key="3">
    <source>
        <dbReference type="Proteomes" id="UP001634394"/>
    </source>
</evidence>